<accession>A0ACC3AZV0</accession>
<comment type="caution">
    <text evidence="1">The sequence shown here is derived from an EMBL/GenBank/DDBJ whole genome shotgun (WGS) entry which is preliminary data.</text>
</comment>
<evidence type="ECO:0000313" key="1">
    <source>
        <dbReference type="EMBL" id="KAK1143533.1"/>
    </source>
</evidence>
<name>A0ACC3AZV0_9EURO</name>
<keyword evidence="2" id="KW-1185">Reference proteome</keyword>
<dbReference type="EMBL" id="JAOPJF010000039">
    <property type="protein sequence ID" value="KAK1143533.1"/>
    <property type="molecule type" value="Genomic_DNA"/>
</dbReference>
<proteinExistence type="predicted"/>
<protein>
    <submittedName>
        <fullName evidence="1">Uncharacterized protein</fullName>
    </submittedName>
</protein>
<reference evidence="1 2" key="1">
    <citation type="journal article" date="2023" name="ACS Omega">
        <title>Identification of the Neoaspergillic Acid Biosynthesis Gene Cluster by Establishing an In Vitro CRISPR-Ribonucleoprotein Genetic System in Aspergillus melleus.</title>
        <authorList>
            <person name="Yuan B."/>
            <person name="Grau M.F."/>
            <person name="Murata R.M."/>
            <person name="Torok T."/>
            <person name="Venkateswaran K."/>
            <person name="Stajich J.E."/>
            <person name="Wang C.C.C."/>
        </authorList>
    </citation>
    <scope>NUCLEOTIDE SEQUENCE [LARGE SCALE GENOMIC DNA]</scope>
    <source>
        <strain evidence="1 2">IMV 1140</strain>
    </source>
</reference>
<dbReference type="Proteomes" id="UP001177260">
    <property type="component" value="Unassembled WGS sequence"/>
</dbReference>
<organism evidence="1 2">
    <name type="scientific">Aspergillus melleus</name>
    <dbReference type="NCBI Taxonomy" id="138277"/>
    <lineage>
        <taxon>Eukaryota</taxon>
        <taxon>Fungi</taxon>
        <taxon>Dikarya</taxon>
        <taxon>Ascomycota</taxon>
        <taxon>Pezizomycotina</taxon>
        <taxon>Eurotiomycetes</taxon>
        <taxon>Eurotiomycetidae</taxon>
        <taxon>Eurotiales</taxon>
        <taxon>Aspergillaceae</taxon>
        <taxon>Aspergillus</taxon>
        <taxon>Aspergillus subgen. Circumdati</taxon>
    </lineage>
</organism>
<evidence type="ECO:0000313" key="2">
    <source>
        <dbReference type="Proteomes" id="UP001177260"/>
    </source>
</evidence>
<sequence length="464" mass="51804">MSCLIPFGDPMKSQFLIDPSFRNLNHGSYGTYPIPIQTTQRTFQSTAESRPDLFLRRTHSAHLDAARSAIANLLNARVSECVFVKNATTGVNTVLTNLDFQPTEVLVYFDTIYGGVERGLQHLSDKRGLCTRKVEYAFPIHGEGIVDRFREVVEAVRREGKTAKVALFDTIVSMPGFRFPFERLVEVCREMGVLSLLDAAHAVGQVELDLGKLRPDFLTSNCHKWLYTPRSCAVLYVPHRNQHLIRTTLPPSWGFIPRPGPSSTPSTSNPSPTPPEKSPFEYLFEYTATTDDSAYLCVPAALDFRKNVCGGEARIYEYCESLANEAADLVAEALGTDVLQEPGLGVNGEGSLFRRCAMTTVRLPVRVVESGVQGQDQREEGERKKVTVEGKDGKMVAVVPRALVGAVLGWFREELFQKGTFVPVFEYQGCLWTRLSAQVYLERSDFEWLAGVLKELCAKVKEEF</sequence>
<gene>
    <name evidence="1" type="ORF">N8T08_006339</name>
</gene>